<evidence type="ECO:0000313" key="3">
    <source>
        <dbReference type="Proteomes" id="UP001376459"/>
    </source>
</evidence>
<reference evidence="2 3" key="1">
    <citation type="submission" date="2024-03" db="EMBL/GenBank/DDBJ databases">
        <title>Novel Streptomyces species of biotechnological and ecological value are a feature of Machair soil.</title>
        <authorList>
            <person name="Prole J.R."/>
            <person name="Goodfellow M."/>
            <person name="Allenby N."/>
            <person name="Ward A.C."/>
        </authorList>
    </citation>
    <scope>NUCLEOTIDE SEQUENCE [LARGE SCALE GENOMIC DNA]</scope>
    <source>
        <strain evidence="2 3">MS1.AVA.1</strain>
    </source>
</reference>
<feature type="compositionally biased region" description="Basic residues" evidence="1">
    <location>
        <begin position="100"/>
        <end position="115"/>
    </location>
</feature>
<sequence length="137" mass="15376">MAGVCTSPGRPAYAYNYFGMNLYTVRGDELLVPGRHEIRLEFDYDGGGLGRGGTVVLLVNGEKHATGRVARTIPYYFSFDETLDVGVDLSTPVTDDSSRPRQRVHRHHPHGAHRPGRPERRVVRVRRGLHRRVMGAQ</sequence>
<gene>
    <name evidence="2" type="ORF">WKI71_04455</name>
</gene>
<name>A0ABU8UGP2_9ACTN</name>
<dbReference type="EMBL" id="JBBKAK010000001">
    <property type="protein sequence ID" value="MEJ8668086.1"/>
    <property type="molecule type" value="Genomic_DNA"/>
</dbReference>
<comment type="caution">
    <text evidence="2">The sequence shown here is derived from an EMBL/GenBank/DDBJ whole genome shotgun (WGS) entry which is preliminary data.</text>
</comment>
<feature type="region of interest" description="Disordered" evidence="1">
    <location>
        <begin position="91"/>
        <end position="120"/>
    </location>
</feature>
<proteinExistence type="predicted"/>
<evidence type="ECO:0000313" key="2">
    <source>
        <dbReference type="EMBL" id="MEJ8668086.1"/>
    </source>
</evidence>
<dbReference type="Proteomes" id="UP001376459">
    <property type="component" value="Unassembled WGS sequence"/>
</dbReference>
<evidence type="ECO:0000256" key="1">
    <source>
        <dbReference type="SAM" id="MobiDB-lite"/>
    </source>
</evidence>
<protein>
    <submittedName>
        <fullName evidence="2">Uncharacterized protein</fullName>
    </submittedName>
</protein>
<accession>A0ABU8UGP2</accession>
<organism evidence="2 3">
    <name type="scientific">Streptomyces machairae</name>
    <dbReference type="NCBI Taxonomy" id="3134109"/>
    <lineage>
        <taxon>Bacteria</taxon>
        <taxon>Bacillati</taxon>
        <taxon>Actinomycetota</taxon>
        <taxon>Actinomycetes</taxon>
        <taxon>Kitasatosporales</taxon>
        <taxon>Streptomycetaceae</taxon>
        <taxon>Streptomyces</taxon>
    </lineage>
</organism>
<keyword evidence="3" id="KW-1185">Reference proteome</keyword>